<feature type="domain" description="DUF6291" evidence="1">
    <location>
        <begin position="7"/>
        <end position="77"/>
    </location>
</feature>
<protein>
    <recommendedName>
        <fullName evidence="1">DUF6291 domain-containing protein</fullName>
    </recommendedName>
</protein>
<sequence length="208" mass="24054">MAENKKSFTAYCDWNTTFNSLPDEKAGQLIKHLFAYVNDEEPTTDDLLINAVFANIKATLKRDLIKWKEKSEKNKQIAIDRWNKNANKGIEVNTNVCERIKTDANYTDSVSVSVSVSDNVKDKNKRVVNKFTPPSQIEVIDYFNQNGYSNESAIKAFLYYETGNWKDGKGNQVKNWKQKMQSVWFKEDNKIKPVNKGYDYNKLRGKLS</sequence>
<gene>
    <name evidence="2" type="ORF">snork62_gp042</name>
</gene>
<organism evidence="2 3">
    <name type="scientific">Flavobacterium phage vB_FspS_snork6-2</name>
    <dbReference type="NCBI Taxonomy" id="2686271"/>
    <lineage>
        <taxon>Viruses</taxon>
        <taxon>Duplodnaviria</taxon>
        <taxon>Heunggongvirae</taxon>
        <taxon>Uroviricota</taxon>
        <taxon>Caudoviricetes</taxon>
        <taxon>Lillamyvirus</taxon>
        <taxon>Lillamyvirus sniff</taxon>
    </lineage>
</organism>
<dbReference type="Pfam" id="PF19808">
    <property type="entry name" value="DUF6291"/>
    <property type="match status" value="1"/>
</dbReference>
<accession>A0A6B9LEP5</accession>
<evidence type="ECO:0000313" key="2">
    <source>
        <dbReference type="EMBL" id="QHB40472.1"/>
    </source>
</evidence>
<dbReference type="EMBL" id="MN812232">
    <property type="protein sequence ID" value="QHB40472.1"/>
    <property type="molecule type" value="Genomic_DNA"/>
</dbReference>
<dbReference type="InterPro" id="IPR046258">
    <property type="entry name" value="DUF6291"/>
</dbReference>
<dbReference type="Proteomes" id="UP000463884">
    <property type="component" value="Segment"/>
</dbReference>
<proteinExistence type="predicted"/>
<evidence type="ECO:0000259" key="1">
    <source>
        <dbReference type="Pfam" id="PF19808"/>
    </source>
</evidence>
<evidence type="ECO:0000313" key="3">
    <source>
        <dbReference type="Proteomes" id="UP000463884"/>
    </source>
</evidence>
<reference evidence="2 3" key="1">
    <citation type="journal article" date="2020" name="Viruses">
        <title>Diversity and Host Interactions Among Virulent and Temperate Baltic Sea Flavobacterium Phages.</title>
        <authorList>
            <person name="Nilsson E."/>
            <person name="Bayfield O.W."/>
            <person name="Lundin D."/>
            <person name="Antson A.A."/>
            <person name="Holmfeldt K."/>
        </authorList>
    </citation>
    <scope>NUCLEOTIDE SEQUENCE [LARGE SCALE GENOMIC DNA]</scope>
</reference>
<name>A0A6B9LEP5_9CAUD</name>